<gene>
    <name evidence="1" type="ORF">E7101_08285</name>
</gene>
<proteinExistence type="predicted"/>
<reference evidence="1" key="1">
    <citation type="submission" date="2019-04" db="EMBL/GenBank/DDBJ databases">
        <title>Evolution of Biomass-Degrading Anaerobic Consortia Revealed by Metagenomics.</title>
        <authorList>
            <person name="Peng X."/>
        </authorList>
    </citation>
    <scope>NUCLEOTIDE SEQUENCE</scope>
    <source>
        <strain evidence="1">SIG140</strain>
    </source>
</reference>
<evidence type="ECO:0000313" key="2">
    <source>
        <dbReference type="Proteomes" id="UP000806522"/>
    </source>
</evidence>
<name>A0A9D5S8B0_XYLRU</name>
<comment type="caution">
    <text evidence="1">The sequence shown here is derived from an EMBL/GenBank/DDBJ whole genome shotgun (WGS) entry which is preliminary data.</text>
</comment>
<sequence>MSQKLTTEEFIKKAREVHGDKYDYSKVEYVGTKTPVIIICKEHGEFQQIPQKHLTGQGCIKCHHEAMAKRYSLGKEKFIEKSNAVHNCFYDYSEVEYVNGHTKVKIKCPIHGIFEQEPASHLQGHGCPFCADVENGKKKRKWTYESCRVVAKEYETRTAFQRGNPGAYIYARKNGYLSKFDWFEEIRKPNGYWTKERCEEESRKYQSKKEFVKGCSAAHHAAVVNGWLDDFTWLVDKRFDIVKGKVDSVYVYIFEETKTAYVGRTLIRRQKKRDKEHIFNIEADNVARYAKKIHVPVPPMKIIESNLTLEEGQDREDYWRKWYEQQGYTMLNRIATGKGKGSLGGISHGKWNRRTCREEALKYNSASEFEVKSSGAYAAALRNGWLKEYSWFAVLKREWDKDTCLREAKRYKTRGDFFNGCRGAYIKSLREGWIDEFTWLSSRQTKSAGYWDNYEHCYEEARKYKNRRGFMKGCSGAYTKALKNGWLDDYTWFKEMKKPNGYWNWETCYEEAKKYFSRSEFQRNAKGAYLLAFKEGWLDDYTWFKPLTGYWTYEACKAEAAKYEKRGQFKKGCIGAYTKSRINGWLDDFFPKTK</sequence>
<protein>
    <submittedName>
        <fullName evidence="1">Uncharacterized protein</fullName>
    </submittedName>
</protein>
<dbReference type="AlphaFoldDB" id="A0A9D5S8B0"/>
<evidence type="ECO:0000313" key="1">
    <source>
        <dbReference type="EMBL" id="MBE6270934.1"/>
    </source>
</evidence>
<accession>A0A9D5S8B0</accession>
<organism evidence="1 2">
    <name type="scientific">Xylanibacter ruminicola</name>
    <name type="common">Prevotella ruminicola</name>
    <dbReference type="NCBI Taxonomy" id="839"/>
    <lineage>
        <taxon>Bacteria</taxon>
        <taxon>Pseudomonadati</taxon>
        <taxon>Bacteroidota</taxon>
        <taxon>Bacteroidia</taxon>
        <taxon>Bacteroidales</taxon>
        <taxon>Prevotellaceae</taxon>
        <taxon>Xylanibacter</taxon>
    </lineage>
</organism>
<dbReference type="EMBL" id="SUYC01000008">
    <property type="protein sequence ID" value="MBE6270934.1"/>
    <property type="molecule type" value="Genomic_DNA"/>
</dbReference>
<dbReference type="Proteomes" id="UP000806522">
    <property type="component" value="Unassembled WGS sequence"/>
</dbReference>